<organism evidence="1 3">
    <name type="scientific">Hesseltinella vesiculosa</name>
    <dbReference type="NCBI Taxonomy" id="101127"/>
    <lineage>
        <taxon>Eukaryota</taxon>
        <taxon>Fungi</taxon>
        <taxon>Fungi incertae sedis</taxon>
        <taxon>Mucoromycota</taxon>
        <taxon>Mucoromycotina</taxon>
        <taxon>Mucoromycetes</taxon>
        <taxon>Mucorales</taxon>
        <taxon>Cunninghamellaceae</taxon>
        <taxon>Hesseltinella</taxon>
    </lineage>
</organism>
<dbReference type="AlphaFoldDB" id="A0A1X2G297"/>
<protein>
    <submittedName>
        <fullName evidence="1">Uncharacterized protein</fullName>
    </submittedName>
</protein>
<comment type="caution">
    <text evidence="1">The sequence shown here is derived from an EMBL/GenBank/DDBJ whole genome shotgun (WGS) entry which is preliminary data.</text>
</comment>
<gene>
    <name evidence="1" type="ORF">DM01DRAFT_1267633</name>
    <name evidence="2" type="ORF">DM01DRAFT_1275152</name>
</gene>
<dbReference type="Proteomes" id="UP000242146">
    <property type="component" value="Unassembled WGS sequence"/>
</dbReference>
<evidence type="ECO:0000313" key="1">
    <source>
        <dbReference type="EMBL" id="ORX42433.1"/>
    </source>
</evidence>
<proteinExistence type="predicted"/>
<feature type="non-terminal residue" evidence="1">
    <location>
        <position position="1"/>
    </location>
</feature>
<dbReference type="EMBL" id="MCGT01000028">
    <property type="protein sequence ID" value="ORX48830.1"/>
    <property type="molecule type" value="Genomic_DNA"/>
</dbReference>
<keyword evidence="3" id="KW-1185">Reference proteome</keyword>
<reference evidence="1 3" key="1">
    <citation type="submission" date="2016-07" db="EMBL/GenBank/DDBJ databases">
        <title>Pervasive Adenine N6-methylation of Active Genes in Fungi.</title>
        <authorList>
            <consortium name="DOE Joint Genome Institute"/>
            <person name="Mondo S.J."/>
            <person name="Dannebaum R.O."/>
            <person name="Kuo R.C."/>
            <person name="Labutti K."/>
            <person name="Haridas S."/>
            <person name="Kuo A."/>
            <person name="Salamov A."/>
            <person name="Ahrendt S.R."/>
            <person name="Lipzen A."/>
            <person name="Sullivan W."/>
            <person name="Andreopoulos W.B."/>
            <person name="Clum A."/>
            <person name="Lindquist E."/>
            <person name="Daum C."/>
            <person name="Ramamoorthy G.K."/>
            <person name="Gryganskyi A."/>
            <person name="Culley D."/>
            <person name="Magnuson J.K."/>
            <person name="James T.Y."/>
            <person name="O'Malley M.A."/>
            <person name="Stajich J.E."/>
            <person name="Spatafora J.W."/>
            <person name="Visel A."/>
            <person name="Grigoriev I.V."/>
        </authorList>
    </citation>
    <scope>NUCLEOTIDE SEQUENCE [LARGE SCALE GENOMIC DNA]</scope>
    <source>
        <strain evidence="1 3">NRRL 3301</strain>
    </source>
</reference>
<dbReference type="OrthoDB" id="5588333at2759"/>
<sequence>LDLIPRPAHVKRPKARALGSTLAAIRGVAIDDILVQGNWTSRNVFHDHYRLSSAHSSDITSTV</sequence>
<name>A0A1X2G297_9FUNG</name>
<accession>A0A1X2G297</accession>
<evidence type="ECO:0000313" key="2">
    <source>
        <dbReference type="EMBL" id="ORX48830.1"/>
    </source>
</evidence>
<feature type="non-terminal residue" evidence="1">
    <location>
        <position position="63"/>
    </location>
</feature>
<dbReference type="EMBL" id="MCGT01000067">
    <property type="protein sequence ID" value="ORX42433.1"/>
    <property type="molecule type" value="Genomic_DNA"/>
</dbReference>
<evidence type="ECO:0000313" key="3">
    <source>
        <dbReference type="Proteomes" id="UP000242146"/>
    </source>
</evidence>